<reference evidence="1" key="1">
    <citation type="submission" date="2020-08" db="EMBL/GenBank/DDBJ databases">
        <title>Multicomponent nature underlies the extraordinary mechanical properties of spider dragline silk.</title>
        <authorList>
            <person name="Kono N."/>
            <person name="Nakamura H."/>
            <person name="Mori M."/>
            <person name="Yoshida Y."/>
            <person name="Ohtoshi R."/>
            <person name="Malay A.D."/>
            <person name="Moran D.A.P."/>
            <person name="Tomita M."/>
            <person name="Numata K."/>
            <person name="Arakawa K."/>
        </authorList>
    </citation>
    <scope>NUCLEOTIDE SEQUENCE</scope>
</reference>
<name>A0A8X6WH59_TRICX</name>
<organism evidence="1 2">
    <name type="scientific">Trichonephila clavipes</name>
    <name type="common">Golden silk orbweaver</name>
    <name type="synonym">Nephila clavipes</name>
    <dbReference type="NCBI Taxonomy" id="2585209"/>
    <lineage>
        <taxon>Eukaryota</taxon>
        <taxon>Metazoa</taxon>
        <taxon>Ecdysozoa</taxon>
        <taxon>Arthropoda</taxon>
        <taxon>Chelicerata</taxon>
        <taxon>Arachnida</taxon>
        <taxon>Araneae</taxon>
        <taxon>Araneomorphae</taxon>
        <taxon>Entelegynae</taxon>
        <taxon>Araneoidea</taxon>
        <taxon>Nephilidae</taxon>
        <taxon>Trichonephila</taxon>
    </lineage>
</organism>
<comment type="caution">
    <text evidence="1">The sequence shown here is derived from an EMBL/GenBank/DDBJ whole genome shotgun (WGS) entry which is preliminary data.</text>
</comment>
<protein>
    <submittedName>
        <fullName evidence="1">Uncharacterized protein</fullName>
    </submittedName>
</protein>
<gene>
    <name evidence="1" type="primary">NCL1_49604</name>
    <name evidence="1" type="ORF">TNCV_2505621</name>
</gene>
<accession>A0A8X6WH59</accession>
<dbReference type="EMBL" id="BMAU01021422">
    <property type="protein sequence ID" value="GFY34259.1"/>
    <property type="molecule type" value="Genomic_DNA"/>
</dbReference>
<proteinExistence type="predicted"/>
<dbReference type="Proteomes" id="UP000887159">
    <property type="component" value="Unassembled WGS sequence"/>
</dbReference>
<evidence type="ECO:0000313" key="2">
    <source>
        <dbReference type="Proteomes" id="UP000887159"/>
    </source>
</evidence>
<keyword evidence="2" id="KW-1185">Reference proteome</keyword>
<sequence>MRTLGLKTLNVVHCYYYHTLPTVWETLNTTSLSICRTMCESGHFLAHSISNVLSCCKSPTTYWFLNLRNEIKAIERISPLANGYLDVSGLLKTGYFPLTRHSPTD</sequence>
<evidence type="ECO:0000313" key="1">
    <source>
        <dbReference type="EMBL" id="GFY34259.1"/>
    </source>
</evidence>
<dbReference type="AlphaFoldDB" id="A0A8X6WH59"/>